<organism evidence="1 2">
    <name type="scientific">Mya arenaria</name>
    <name type="common">Soft-shell clam</name>
    <dbReference type="NCBI Taxonomy" id="6604"/>
    <lineage>
        <taxon>Eukaryota</taxon>
        <taxon>Metazoa</taxon>
        <taxon>Spiralia</taxon>
        <taxon>Lophotrochozoa</taxon>
        <taxon>Mollusca</taxon>
        <taxon>Bivalvia</taxon>
        <taxon>Autobranchia</taxon>
        <taxon>Heteroconchia</taxon>
        <taxon>Euheterodonta</taxon>
        <taxon>Imparidentia</taxon>
        <taxon>Neoheterodontei</taxon>
        <taxon>Myida</taxon>
        <taxon>Myoidea</taxon>
        <taxon>Myidae</taxon>
        <taxon>Mya</taxon>
    </lineage>
</organism>
<proteinExistence type="predicted"/>
<dbReference type="Proteomes" id="UP001164746">
    <property type="component" value="Chromosome 17"/>
</dbReference>
<sequence>MEIAAGEPIKKQASVEQCCNLCEQKNMVCKKLGKYWCSCHYRKT</sequence>
<evidence type="ECO:0000313" key="2">
    <source>
        <dbReference type="Proteomes" id="UP001164746"/>
    </source>
</evidence>
<reference evidence="1" key="1">
    <citation type="submission" date="2022-11" db="EMBL/GenBank/DDBJ databases">
        <title>Centuries of genome instability and evolution in soft-shell clam transmissible cancer (bioRxiv).</title>
        <authorList>
            <person name="Hart S.F.M."/>
            <person name="Yonemitsu M.A."/>
            <person name="Giersch R.M."/>
            <person name="Beal B.F."/>
            <person name="Arriagada G."/>
            <person name="Davis B.W."/>
            <person name="Ostrander E.A."/>
            <person name="Goff S.P."/>
            <person name="Metzger M.J."/>
        </authorList>
    </citation>
    <scope>NUCLEOTIDE SEQUENCE</scope>
    <source>
        <strain evidence="1">MELC-2E11</strain>
        <tissue evidence="1">Siphon/mantle</tissue>
    </source>
</reference>
<protein>
    <submittedName>
        <fullName evidence="1">Uncharacterized protein</fullName>
    </submittedName>
</protein>
<accession>A0ABY7G7B3</accession>
<dbReference type="EMBL" id="CP111028">
    <property type="protein sequence ID" value="WAR30305.1"/>
    <property type="molecule type" value="Genomic_DNA"/>
</dbReference>
<keyword evidence="2" id="KW-1185">Reference proteome</keyword>
<gene>
    <name evidence="1" type="ORF">MAR_032847</name>
</gene>
<evidence type="ECO:0000313" key="1">
    <source>
        <dbReference type="EMBL" id="WAR30305.1"/>
    </source>
</evidence>
<name>A0ABY7G7B3_MYAAR</name>